<dbReference type="EMBL" id="JABVEC010000034">
    <property type="protein sequence ID" value="MBC6469992.1"/>
    <property type="molecule type" value="Genomic_DNA"/>
</dbReference>
<name>A0ABR7LZS5_9ACTN</name>
<evidence type="ECO:0000259" key="1">
    <source>
        <dbReference type="Pfam" id="PF11706"/>
    </source>
</evidence>
<organism evidence="2 3">
    <name type="scientific">Actinomadura alba</name>
    <dbReference type="NCBI Taxonomy" id="406431"/>
    <lineage>
        <taxon>Bacteria</taxon>
        <taxon>Bacillati</taxon>
        <taxon>Actinomycetota</taxon>
        <taxon>Actinomycetes</taxon>
        <taxon>Streptosporangiales</taxon>
        <taxon>Thermomonosporaceae</taxon>
        <taxon>Actinomadura</taxon>
    </lineage>
</organism>
<gene>
    <name evidence="2" type="ORF">HKK74_31535</name>
</gene>
<reference evidence="2 3" key="1">
    <citation type="submission" date="2020-06" db="EMBL/GenBank/DDBJ databases">
        <title>Actinomadura xiongansis sp. nov., isolated from soil of Baiyangdian.</title>
        <authorList>
            <person name="Zhang X."/>
        </authorList>
    </citation>
    <scope>NUCLEOTIDE SEQUENCE [LARGE SCALE GENOMIC DNA]</scope>
    <source>
        <strain evidence="2 3">HBUM206468</strain>
    </source>
</reference>
<dbReference type="RefSeq" id="WP_187247032.1">
    <property type="nucleotide sequence ID" value="NZ_BAAAOK010000017.1"/>
</dbReference>
<proteinExistence type="predicted"/>
<dbReference type="InterPro" id="IPR021005">
    <property type="entry name" value="Znf_CGNR"/>
</dbReference>
<dbReference type="Pfam" id="PF11706">
    <property type="entry name" value="zf-CGNR"/>
    <property type="match status" value="1"/>
</dbReference>
<feature type="domain" description="Zinc finger CGNR" evidence="1">
    <location>
        <begin position="145"/>
        <end position="188"/>
    </location>
</feature>
<accession>A0ABR7LZS5</accession>
<evidence type="ECO:0000313" key="3">
    <source>
        <dbReference type="Proteomes" id="UP000805614"/>
    </source>
</evidence>
<keyword evidence="3" id="KW-1185">Reference proteome</keyword>
<dbReference type="InterPro" id="IPR010852">
    <property type="entry name" value="ABATE"/>
</dbReference>
<dbReference type="PANTHER" id="PTHR35525">
    <property type="entry name" value="BLL6575 PROTEIN"/>
    <property type="match status" value="1"/>
</dbReference>
<dbReference type="Pfam" id="PF07336">
    <property type="entry name" value="ABATE"/>
    <property type="match status" value="1"/>
</dbReference>
<evidence type="ECO:0000313" key="2">
    <source>
        <dbReference type="EMBL" id="MBC6469992.1"/>
    </source>
</evidence>
<dbReference type="Proteomes" id="UP000805614">
    <property type="component" value="Unassembled WGS sequence"/>
</dbReference>
<dbReference type="Gene3D" id="1.10.3300.10">
    <property type="entry name" value="Jann2411-like domain"/>
    <property type="match status" value="1"/>
</dbReference>
<dbReference type="InterPro" id="IPR023286">
    <property type="entry name" value="ABATE_dom_sf"/>
</dbReference>
<comment type="caution">
    <text evidence="2">The sequence shown here is derived from an EMBL/GenBank/DDBJ whole genome shotgun (WGS) entry which is preliminary data.</text>
</comment>
<dbReference type="SUPFAM" id="SSF160904">
    <property type="entry name" value="Jann2411-like"/>
    <property type="match status" value="1"/>
</dbReference>
<protein>
    <submittedName>
        <fullName evidence="2">CGNR zinc finger domain-containing protein</fullName>
    </submittedName>
</protein>
<sequence>MTDPSGAAALIRDFANTIDVEERTDALADVAGAAEWLRGQGLLGDIARAGAPRDANEPAFGEDDRLMAVTLRSGLRERLLVTGGGEGDVRQIERAQTVLDRLVLSAGLADPREPLRPVTGVAARTALARIAAAWAQVCASGEWRRLKRCPDHSCGWVFWDATRSRTRRWCTMRICGNRAKTRAYTERRRAR</sequence>
<dbReference type="PANTHER" id="PTHR35525:SF3">
    <property type="entry name" value="BLL6575 PROTEIN"/>
    <property type="match status" value="1"/>
</dbReference>